<name>A0A1H4EXA1_9GAMM</name>
<dbReference type="InterPro" id="IPR036895">
    <property type="entry name" value="Uracil-DNA_glycosylase-like_sf"/>
</dbReference>
<accession>A0A1H4EXA1</accession>
<dbReference type="Proteomes" id="UP000242469">
    <property type="component" value="Unassembled WGS sequence"/>
</dbReference>
<organism evidence="1 2">
    <name type="scientific">Marinobacterium iners DSM 11526</name>
    <dbReference type="NCBI Taxonomy" id="1122198"/>
    <lineage>
        <taxon>Bacteria</taxon>
        <taxon>Pseudomonadati</taxon>
        <taxon>Pseudomonadota</taxon>
        <taxon>Gammaproteobacteria</taxon>
        <taxon>Oceanospirillales</taxon>
        <taxon>Oceanospirillaceae</taxon>
        <taxon>Marinobacterium</taxon>
    </lineage>
</organism>
<dbReference type="SUPFAM" id="SSF52141">
    <property type="entry name" value="Uracil-DNA glycosylase-like"/>
    <property type="match status" value="1"/>
</dbReference>
<dbReference type="Gene3D" id="3.40.470.10">
    <property type="entry name" value="Uracil-DNA glycosylase-like domain"/>
    <property type="match status" value="1"/>
</dbReference>
<evidence type="ECO:0000313" key="2">
    <source>
        <dbReference type="Proteomes" id="UP000242469"/>
    </source>
</evidence>
<dbReference type="EMBL" id="FNRJ01000009">
    <property type="protein sequence ID" value="SEA88882.1"/>
    <property type="molecule type" value="Genomic_DNA"/>
</dbReference>
<dbReference type="AlphaFoldDB" id="A0A1H4EXA1"/>
<evidence type="ECO:0008006" key="3">
    <source>
        <dbReference type="Google" id="ProtNLM"/>
    </source>
</evidence>
<keyword evidence="2" id="KW-1185">Reference proteome</keyword>
<dbReference type="RefSeq" id="WP_091826853.1">
    <property type="nucleotide sequence ID" value="NZ_FNRJ01000009.1"/>
</dbReference>
<sequence length="276" mass="30565">MTLAAQEQNRHRWLEALGVDSWLPRGNLPGAAEIAPWVESFCYPNDAQADAWLEDVAESVEEQAVPVSTPAPKPVAARARIDTETLLDQRPAAVPKATPVERPVRTTPTSTVVEAPRFKLAFVLRQDLLIVDSLPPHQPQGFSRHHRALLTGITTALGAEADIELSDAMMLPWPMLASRTLDQGAEEARRAVQHKLRRTLESHRRITQVLLMGEAAAHWILGETAPLDTLQGRSFKLPSGLPVVVTLSLSELLRLPERKAEAWRDIQPLRLVRSSD</sequence>
<protein>
    <recommendedName>
        <fullName evidence="3">Uracil DNA glycosylase superfamily protein</fullName>
    </recommendedName>
</protein>
<dbReference type="STRING" id="1122198.SAMN02745729_10992"/>
<gene>
    <name evidence="1" type="ORF">SAMN02745729_10992</name>
</gene>
<evidence type="ECO:0000313" key="1">
    <source>
        <dbReference type="EMBL" id="SEA88882.1"/>
    </source>
</evidence>
<proteinExistence type="predicted"/>
<dbReference type="OrthoDB" id="7061897at2"/>
<reference evidence="2" key="1">
    <citation type="submission" date="2016-10" db="EMBL/GenBank/DDBJ databases">
        <authorList>
            <person name="Varghese N."/>
            <person name="Submissions S."/>
        </authorList>
    </citation>
    <scope>NUCLEOTIDE SEQUENCE [LARGE SCALE GENOMIC DNA]</scope>
    <source>
        <strain evidence="2">DSM 11526</strain>
    </source>
</reference>